<gene>
    <name evidence="1" type="ORF">FJQ98_24515</name>
</gene>
<dbReference type="RefSeq" id="WP_082339995.1">
    <property type="nucleotide sequence ID" value="NZ_CP067341.1"/>
</dbReference>
<evidence type="ECO:0000313" key="1">
    <source>
        <dbReference type="EMBL" id="QQP12221.1"/>
    </source>
</evidence>
<keyword evidence="2" id="KW-1185">Reference proteome</keyword>
<proteinExistence type="predicted"/>
<evidence type="ECO:0000313" key="2">
    <source>
        <dbReference type="Proteomes" id="UP000596049"/>
    </source>
</evidence>
<name>A0ABX7ARH8_9BACI</name>
<dbReference type="Proteomes" id="UP000596049">
    <property type="component" value="Chromosome"/>
</dbReference>
<reference evidence="1 2" key="1">
    <citation type="submission" date="2020-01" db="EMBL/GenBank/DDBJ databases">
        <authorList>
            <person name="Liu G."/>
            <person name="Liu B."/>
        </authorList>
    </citation>
    <scope>NUCLEOTIDE SEQUENCE [LARGE SCALE GENOMIC DNA]</scope>
    <source>
        <strain evidence="1 2">FJAT-51161</strain>
    </source>
</reference>
<sequence length="69" mass="7735">MNIILAQAEDASVIHNVMLQAFNFFQCVSKHPLKEVKASGGCHGIGKEFFVQAQSRFRTQLCRGIIDRV</sequence>
<accession>A0ABX7ARH8</accession>
<organism evidence="1 2">
    <name type="scientific">Lysinibacillus agricola</name>
    <dbReference type="NCBI Taxonomy" id="2590012"/>
    <lineage>
        <taxon>Bacteria</taxon>
        <taxon>Bacillati</taxon>
        <taxon>Bacillota</taxon>
        <taxon>Bacilli</taxon>
        <taxon>Bacillales</taxon>
        <taxon>Bacillaceae</taxon>
        <taxon>Lysinibacillus</taxon>
    </lineage>
</organism>
<protein>
    <submittedName>
        <fullName evidence="1">Uncharacterized protein</fullName>
    </submittedName>
</protein>
<dbReference type="EMBL" id="CP067341">
    <property type="protein sequence ID" value="QQP12221.1"/>
    <property type="molecule type" value="Genomic_DNA"/>
</dbReference>